<dbReference type="GO" id="GO:0030435">
    <property type="term" value="P:sporulation resulting in formation of a cellular spore"/>
    <property type="evidence" value="ECO:0007669"/>
    <property type="project" value="InterPro"/>
</dbReference>
<dbReference type="GO" id="GO:0030288">
    <property type="term" value="C:outer membrane-bounded periplasmic space"/>
    <property type="evidence" value="ECO:0007669"/>
    <property type="project" value="TreeGrafter"/>
</dbReference>
<evidence type="ECO:0000313" key="5">
    <source>
        <dbReference type="Proteomes" id="UP001229955"/>
    </source>
</evidence>
<proteinExistence type="predicted"/>
<dbReference type="InterPro" id="IPR051922">
    <property type="entry name" value="Bact_Sporulation_Assoc"/>
</dbReference>
<organism evidence="3">
    <name type="scientific">Pseudogemmatithrix spongiicola</name>
    <dbReference type="NCBI Taxonomy" id="3062599"/>
    <lineage>
        <taxon>Bacteria</taxon>
        <taxon>Pseudomonadati</taxon>
        <taxon>Gemmatimonadota</taxon>
        <taxon>Gemmatimonadia</taxon>
        <taxon>Gemmatimonadales</taxon>
        <taxon>Gemmatimonadaceae</taxon>
        <taxon>Pseudogemmatithrix</taxon>
    </lineage>
</organism>
<sequence>MSRAALLLAALLLVSCAPRGPRGGSTRNPAVRVALGVARGDEVPAQLAPRGSDPVRFKGKRYRGLLRTVSTDSGMLVVNVLPLEDYLKGVVPLELGERPAAERAALEAQAIAARSYTVSRLAAARGGRGRSEHFDLVPSTADQVYGGVDAERPNASAAVDATRGQVLLYGGRVITAPYSSACGGETAAAEEAWNGQPVAYLRRVSDRIGRSERYYCDIAPRFYWERTIAGGELDAAVGRYLRTITDVPPQGPGEVRGLRVAERFRGGRVKVLELRTARGTFDVGGNDARAILRTPSGEPLPSSYFSVSTEGGDAGIARVILRGNGYGHGVGLCQWGAIGRARAGQSARQILRTYFPGTSVGPLPSS</sequence>
<dbReference type="PANTHER" id="PTHR30032">
    <property type="entry name" value="N-ACETYLMURAMOYL-L-ALANINE AMIDASE-RELATED"/>
    <property type="match status" value="1"/>
</dbReference>
<dbReference type="RefSeq" id="WP_367887399.1">
    <property type="nucleotide sequence ID" value="NZ_CP130612.1"/>
</dbReference>
<accession>A0AA49JZT9</accession>
<feature type="chain" id="PRO_5041364226" evidence="1">
    <location>
        <begin position="20"/>
        <end position="366"/>
    </location>
</feature>
<dbReference type="PROSITE" id="PS51257">
    <property type="entry name" value="PROKAR_LIPOPROTEIN"/>
    <property type="match status" value="1"/>
</dbReference>
<reference evidence="3" key="1">
    <citation type="submission" date="2023-07" db="EMBL/GenBank/DDBJ databases">
        <authorList>
            <person name="Haufschild T."/>
            <person name="Kallscheuer N."/>
            <person name="Hammer J."/>
            <person name="Kohn T."/>
            <person name="Kabuu M."/>
            <person name="Jogler M."/>
            <person name="Wohfarth N."/>
            <person name="Heuer A."/>
            <person name="Rohde M."/>
            <person name="van Teeseling M.C.F."/>
            <person name="Jogler C."/>
        </authorList>
    </citation>
    <scope>NUCLEOTIDE SEQUENCE</scope>
    <source>
        <strain evidence="3">Strain 138</strain>
        <strain evidence="4">Strain 318</strain>
    </source>
</reference>
<dbReference type="Proteomes" id="UP001229955">
    <property type="component" value="Chromosome"/>
</dbReference>
<dbReference type="NCBIfam" id="TIGR02669">
    <property type="entry name" value="SpoIID_LytB"/>
    <property type="match status" value="1"/>
</dbReference>
<name>A0AA49JU62_9BACT</name>
<dbReference type="EMBL" id="CP130613">
    <property type="protein sequence ID" value="WKW14613.1"/>
    <property type="molecule type" value="Genomic_DNA"/>
</dbReference>
<feature type="domain" description="Sporulation stage II protein D amidase enhancer LytB N-terminal" evidence="2">
    <location>
        <begin position="72"/>
        <end position="169"/>
    </location>
</feature>
<protein>
    <submittedName>
        <fullName evidence="3">SpoIID/LytB domain-containing protein</fullName>
    </submittedName>
</protein>
<dbReference type="Pfam" id="PF08486">
    <property type="entry name" value="SpoIID"/>
    <property type="match status" value="1"/>
</dbReference>
<dbReference type="InterPro" id="IPR013693">
    <property type="entry name" value="SpoIID/LytB_N"/>
</dbReference>
<evidence type="ECO:0000259" key="2">
    <source>
        <dbReference type="Pfam" id="PF08486"/>
    </source>
</evidence>
<feature type="signal peptide" evidence="1">
    <location>
        <begin position="1"/>
        <end position="19"/>
    </location>
</feature>
<evidence type="ECO:0000256" key="1">
    <source>
        <dbReference type="SAM" id="SignalP"/>
    </source>
</evidence>
<dbReference type="AlphaFoldDB" id="A0AA49JU62"/>
<accession>A0AA49JU62</accession>
<dbReference type="PANTHER" id="PTHR30032:SF4">
    <property type="entry name" value="AMIDASE ENHANCER"/>
    <property type="match status" value="1"/>
</dbReference>
<evidence type="ECO:0000313" key="3">
    <source>
        <dbReference type="EMBL" id="WKW11703.1"/>
    </source>
</evidence>
<gene>
    <name evidence="3" type="ORF">Strain138_000962</name>
    <name evidence="4" type="ORF">Strain318_000962</name>
</gene>
<dbReference type="InterPro" id="IPR013486">
    <property type="entry name" value="SpoIID/LytB"/>
</dbReference>
<dbReference type="KEGG" id="pspc:Strain318_000962"/>
<keyword evidence="1" id="KW-0732">Signal</keyword>
<keyword evidence="5" id="KW-1185">Reference proteome</keyword>
<evidence type="ECO:0000313" key="4">
    <source>
        <dbReference type="EMBL" id="WKW14613.1"/>
    </source>
</evidence>
<dbReference type="EMBL" id="CP130612">
    <property type="protein sequence ID" value="WKW11703.1"/>
    <property type="molecule type" value="Genomic_DNA"/>
</dbReference>